<proteinExistence type="inferred from homology"/>
<protein>
    <submittedName>
        <fullName evidence="9">Spore gernimation protein KC</fullName>
    </submittedName>
</protein>
<keyword evidence="7 8" id="KW-0472">Membrane</keyword>
<dbReference type="Gene3D" id="1.20.1740.10">
    <property type="entry name" value="Amino acid/polyamine transporter I"/>
    <property type="match status" value="1"/>
</dbReference>
<name>A0A0J1ILI7_NIACI</name>
<dbReference type="RefSeq" id="WP_047941753.1">
    <property type="nucleotide sequence ID" value="NZ_CP053989.1"/>
</dbReference>
<comment type="caution">
    <text evidence="9">The sequence shown here is derived from an EMBL/GenBank/DDBJ whole genome shotgun (WGS) entry which is preliminary data.</text>
</comment>
<keyword evidence="6 8" id="KW-1133">Transmembrane helix</keyword>
<feature type="transmembrane region" description="Helical" evidence="8">
    <location>
        <begin position="269"/>
        <end position="290"/>
    </location>
</feature>
<feature type="transmembrane region" description="Helical" evidence="8">
    <location>
        <begin position="302"/>
        <end position="324"/>
    </location>
</feature>
<evidence type="ECO:0000256" key="2">
    <source>
        <dbReference type="ARBA" id="ARBA00007998"/>
    </source>
</evidence>
<dbReference type="OrthoDB" id="1891864at2"/>
<dbReference type="PATRIC" id="fig|1397.4.peg.5180"/>
<gene>
    <name evidence="9" type="ORF">ABW02_09545</name>
</gene>
<evidence type="ECO:0000313" key="10">
    <source>
        <dbReference type="Proteomes" id="UP000036045"/>
    </source>
</evidence>
<organism evidence="9 10">
    <name type="scientific">Niallia circulans</name>
    <name type="common">Bacillus circulans</name>
    <dbReference type="NCBI Taxonomy" id="1397"/>
    <lineage>
        <taxon>Bacteria</taxon>
        <taxon>Bacillati</taxon>
        <taxon>Bacillota</taxon>
        <taxon>Bacilli</taxon>
        <taxon>Bacillales</taxon>
        <taxon>Bacillaceae</taxon>
        <taxon>Niallia</taxon>
    </lineage>
</organism>
<evidence type="ECO:0000256" key="6">
    <source>
        <dbReference type="ARBA" id="ARBA00022989"/>
    </source>
</evidence>
<dbReference type="NCBIfam" id="TIGR00912">
    <property type="entry name" value="2A0309"/>
    <property type="match status" value="1"/>
</dbReference>
<evidence type="ECO:0000256" key="5">
    <source>
        <dbReference type="ARBA" id="ARBA00022692"/>
    </source>
</evidence>
<reference evidence="9 10" key="1">
    <citation type="submission" date="2015-05" db="EMBL/GenBank/DDBJ databases">
        <title>Whole genome sequence and identification of bacterial endophytes from Costus igneus.</title>
        <authorList>
            <person name="Lee Y.P."/>
            <person name="Gan H.M."/>
            <person name="Eng W."/>
            <person name="Wheatley M.S."/>
            <person name="Caraballo A."/>
            <person name="Polter S."/>
            <person name="Savka M.A."/>
            <person name="Hudson A.O."/>
        </authorList>
    </citation>
    <scope>NUCLEOTIDE SEQUENCE [LARGE SCALE GENOMIC DNA]</scope>
    <source>
        <strain evidence="9 10">RIT379</strain>
    </source>
</reference>
<comment type="subcellular location">
    <subcellularLocation>
        <location evidence="1">Membrane</location>
        <topology evidence="1">Multi-pass membrane protein</topology>
    </subcellularLocation>
</comment>
<dbReference type="EMBL" id="LDPH01000007">
    <property type="protein sequence ID" value="KLV26778.1"/>
    <property type="molecule type" value="Genomic_DNA"/>
</dbReference>
<sequence>MLTEKLSLTQIFTMIINFLLGSSIVIGIGMEAKRDAWIVVLIGMIVGVIIISFYLYLMSLLPGKNLYEMMEYCFSRKVAITLALVYLSYFIYVSARVIRDFGELITSAILPVTPIEFTILALMLVIGYILYLGIEVLGRTAEIFSPYMFLFIILLFIFLYAGDKINLTNVQPVLSNGIKPIMKAAIPSIIAFPFGELIAFTVIFAHIGEFKATKKVALISVIVASIILLSSVFIIIATLGENTAMRANFPLLIAARLVSIGEFLERIDVLVVFIMMLGILIKSSVFLYGGLKGMEYVFRIPYRYFAMPVACITTMFSIFISTDFSDHIVEGLNVDLFLVHVPLELMVPILITFVLLIKKWKEQRDEKRGLKI</sequence>
<evidence type="ECO:0000256" key="8">
    <source>
        <dbReference type="SAM" id="Phobius"/>
    </source>
</evidence>
<dbReference type="GO" id="GO:0016020">
    <property type="term" value="C:membrane"/>
    <property type="evidence" value="ECO:0007669"/>
    <property type="project" value="UniProtKB-SubCell"/>
</dbReference>
<comment type="similarity">
    <text evidence="2">Belongs to the amino acid-polyamine-organocation (APC) superfamily. Spore germination protein (SGP) (TC 2.A.3.9) family.</text>
</comment>
<feature type="transmembrane region" description="Helical" evidence="8">
    <location>
        <begin position="78"/>
        <end position="98"/>
    </location>
</feature>
<keyword evidence="5 8" id="KW-0812">Transmembrane</keyword>
<feature type="transmembrane region" description="Helical" evidence="8">
    <location>
        <begin position="104"/>
        <end position="131"/>
    </location>
</feature>
<keyword evidence="3" id="KW-0813">Transport</keyword>
<accession>A0A0J1ILI7</accession>
<dbReference type="GeneID" id="56347849"/>
<evidence type="ECO:0000256" key="1">
    <source>
        <dbReference type="ARBA" id="ARBA00004141"/>
    </source>
</evidence>
<dbReference type="PANTHER" id="PTHR34975:SF2">
    <property type="entry name" value="SPORE GERMINATION PROTEIN A2"/>
    <property type="match status" value="1"/>
</dbReference>
<evidence type="ECO:0000256" key="3">
    <source>
        <dbReference type="ARBA" id="ARBA00022448"/>
    </source>
</evidence>
<dbReference type="InterPro" id="IPR004761">
    <property type="entry name" value="Spore_GerAB"/>
</dbReference>
<feature type="transmembrane region" description="Helical" evidence="8">
    <location>
        <begin position="181"/>
        <end position="204"/>
    </location>
</feature>
<dbReference type="PANTHER" id="PTHR34975">
    <property type="entry name" value="SPORE GERMINATION PROTEIN A2"/>
    <property type="match status" value="1"/>
</dbReference>
<dbReference type="GO" id="GO:0009847">
    <property type="term" value="P:spore germination"/>
    <property type="evidence" value="ECO:0007669"/>
    <property type="project" value="InterPro"/>
</dbReference>
<feature type="transmembrane region" description="Helical" evidence="8">
    <location>
        <begin position="143"/>
        <end position="161"/>
    </location>
</feature>
<evidence type="ECO:0000256" key="7">
    <source>
        <dbReference type="ARBA" id="ARBA00023136"/>
    </source>
</evidence>
<evidence type="ECO:0000256" key="4">
    <source>
        <dbReference type="ARBA" id="ARBA00022544"/>
    </source>
</evidence>
<dbReference type="AlphaFoldDB" id="A0A0J1ILI7"/>
<feature type="transmembrane region" description="Helical" evidence="8">
    <location>
        <begin position="336"/>
        <end position="357"/>
    </location>
</feature>
<evidence type="ECO:0000313" key="9">
    <source>
        <dbReference type="EMBL" id="KLV26778.1"/>
    </source>
</evidence>
<keyword evidence="4" id="KW-0309">Germination</keyword>
<feature type="transmembrane region" description="Helical" evidence="8">
    <location>
        <begin position="36"/>
        <end position="57"/>
    </location>
</feature>
<feature type="transmembrane region" description="Helical" evidence="8">
    <location>
        <begin position="12"/>
        <end position="30"/>
    </location>
</feature>
<dbReference type="Proteomes" id="UP000036045">
    <property type="component" value="Unassembled WGS sequence"/>
</dbReference>
<keyword evidence="10" id="KW-1185">Reference proteome</keyword>
<dbReference type="Pfam" id="PF03845">
    <property type="entry name" value="Spore_permease"/>
    <property type="match status" value="1"/>
</dbReference>
<feature type="transmembrane region" description="Helical" evidence="8">
    <location>
        <begin position="216"/>
        <end position="239"/>
    </location>
</feature>